<dbReference type="GO" id="GO:0005886">
    <property type="term" value="C:plasma membrane"/>
    <property type="evidence" value="ECO:0007669"/>
    <property type="project" value="UniProtKB-SubCell"/>
</dbReference>
<gene>
    <name evidence="10" type="primary">murG</name>
    <name evidence="13" type="ORF">COT52_03040</name>
</gene>
<dbReference type="GO" id="GO:0051301">
    <property type="term" value="P:cell division"/>
    <property type="evidence" value="ECO:0007669"/>
    <property type="project" value="UniProtKB-KW"/>
</dbReference>
<dbReference type="PANTHER" id="PTHR21015">
    <property type="entry name" value="UDP-N-ACETYLGLUCOSAMINE--N-ACETYLMURAMYL-(PENTAPEPTIDE) PYROPHOSPHORYL-UNDECAPRENOL N-ACETYLGLUCOSAMINE TRANSFERASE 1"/>
    <property type="match status" value="1"/>
</dbReference>
<dbReference type="Proteomes" id="UP000231414">
    <property type="component" value="Unassembled WGS sequence"/>
</dbReference>
<protein>
    <recommendedName>
        <fullName evidence="10">UDP-N-acetylglucosamine--N-acetylmuramyl-(pentapeptide) pyrophosphoryl-undecaprenol N-acetylglucosamine transferase</fullName>
        <ecNumber evidence="10">2.4.1.227</ecNumber>
    </recommendedName>
    <alternativeName>
        <fullName evidence="10">Undecaprenyl-PP-MurNAc-pentapeptide-UDPGlcNAc GlcNAc transferase</fullName>
    </alternativeName>
</protein>
<evidence type="ECO:0000256" key="5">
    <source>
        <dbReference type="ARBA" id="ARBA00022960"/>
    </source>
</evidence>
<name>A0A2H0X6M0_UNCKA</name>
<comment type="similarity">
    <text evidence="10">Belongs to the glycosyltransferase 28 family. MurG subfamily.</text>
</comment>
<comment type="caution">
    <text evidence="13">The sequence shown here is derived from an EMBL/GenBank/DDBJ whole genome shotgun (WGS) entry which is preliminary data.</text>
</comment>
<keyword evidence="8 10" id="KW-0131">Cell cycle</keyword>
<keyword evidence="1 10" id="KW-1003">Cell membrane</keyword>
<organism evidence="13 14">
    <name type="scientific">candidate division WWE3 bacterium CG08_land_8_20_14_0_20_43_13</name>
    <dbReference type="NCBI Taxonomy" id="1975087"/>
    <lineage>
        <taxon>Bacteria</taxon>
        <taxon>Katanobacteria</taxon>
    </lineage>
</organism>
<dbReference type="GO" id="GO:0051991">
    <property type="term" value="F:UDP-N-acetyl-D-glucosamine:N-acetylmuramoyl-L-alanyl-D-glutamyl-meso-2,6-diaminopimelyl-D-alanyl-D-alanine-diphosphoundecaprenol 4-beta-N-acetylglucosaminlytransferase activity"/>
    <property type="evidence" value="ECO:0007669"/>
    <property type="project" value="RHEA"/>
</dbReference>
<evidence type="ECO:0000259" key="11">
    <source>
        <dbReference type="Pfam" id="PF03033"/>
    </source>
</evidence>
<evidence type="ECO:0000256" key="4">
    <source>
        <dbReference type="ARBA" id="ARBA00022679"/>
    </source>
</evidence>
<dbReference type="GO" id="GO:0071555">
    <property type="term" value="P:cell wall organization"/>
    <property type="evidence" value="ECO:0007669"/>
    <property type="project" value="UniProtKB-KW"/>
</dbReference>
<keyword evidence="2 10" id="KW-0132">Cell division</keyword>
<dbReference type="PANTHER" id="PTHR21015:SF27">
    <property type="entry name" value="UDP-N-ACETYLGLUCOSAMINE--N-ACETYLMURAMYL-(PENTAPEPTIDE) PYROPHOSPHORYL-UNDECAPRENOL N-ACETYLGLUCOSAMINE TRANSFERASE"/>
    <property type="match status" value="1"/>
</dbReference>
<feature type="binding site" evidence="10">
    <location>
        <position position="301"/>
    </location>
    <ligand>
        <name>UDP-N-acetyl-alpha-D-glucosamine</name>
        <dbReference type="ChEBI" id="CHEBI:57705"/>
    </ligand>
</feature>
<keyword evidence="6 10" id="KW-0573">Peptidoglycan synthesis</keyword>
<dbReference type="AlphaFoldDB" id="A0A2H0X6M0"/>
<dbReference type="SUPFAM" id="SSF53756">
    <property type="entry name" value="UDP-Glycosyltransferase/glycogen phosphorylase"/>
    <property type="match status" value="1"/>
</dbReference>
<evidence type="ECO:0000259" key="12">
    <source>
        <dbReference type="Pfam" id="PF04101"/>
    </source>
</evidence>
<evidence type="ECO:0000256" key="3">
    <source>
        <dbReference type="ARBA" id="ARBA00022676"/>
    </source>
</evidence>
<dbReference type="InterPro" id="IPR004276">
    <property type="entry name" value="GlycoTrans_28_N"/>
</dbReference>
<comment type="subcellular location">
    <subcellularLocation>
        <location evidence="10">Cell membrane</location>
        <topology evidence="10">Peripheral membrane protein</topology>
        <orientation evidence="10">Cytoplasmic side</orientation>
    </subcellularLocation>
</comment>
<dbReference type="InterPro" id="IPR007235">
    <property type="entry name" value="Glyco_trans_28_C"/>
</dbReference>
<dbReference type="GO" id="GO:0008360">
    <property type="term" value="P:regulation of cell shape"/>
    <property type="evidence" value="ECO:0007669"/>
    <property type="project" value="UniProtKB-KW"/>
</dbReference>
<sequence length="370" mass="41576">MRLIITGGHLTPALAVVQQLQKRGVTDIHWIGCKYTIWGDRESSAEYKVITQLKLPFYSLQAGKIYRTFNPIKLAHVPWGFVQAFWYLLKVRPDAIISFGGYLAVPVAFWGRILGKLVVTHEQTITVGLANKAIGFFSHRVFLTWPQSKKFFREDKTQVVGLPLRSEIFAVRKDHPLLCPPLSCWPVVYITGGNQGSHTFNLCVWEILDKLLARTVVVHQTGSNSIYRDYQQALGIKESLNPGKSSRYFVYDYVDEKDIGAVFFRANVVVSRAGASTVFELAALGKPAVLVPIPWSSRNEQGRNAEILEKAGLAQIIKQSDLTSSLLYQAIINVINHPEQYKISDDSIICNNSDAAERFVESFISLMVSR</sequence>
<evidence type="ECO:0000256" key="2">
    <source>
        <dbReference type="ARBA" id="ARBA00022618"/>
    </source>
</evidence>
<evidence type="ECO:0000256" key="6">
    <source>
        <dbReference type="ARBA" id="ARBA00022984"/>
    </source>
</evidence>
<feature type="domain" description="Glycosyltransferase family 28 N-terminal" evidence="11">
    <location>
        <begin position="6"/>
        <end position="142"/>
    </location>
</feature>
<reference evidence="14" key="1">
    <citation type="submission" date="2017-09" db="EMBL/GenBank/DDBJ databases">
        <title>Depth-based differentiation of microbial function through sediment-hosted aquifers and enrichment of novel symbionts in the deep terrestrial subsurface.</title>
        <authorList>
            <person name="Probst A.J."/>
            <person name="Ladd B."/>
            <person name="Jarett J.K."/>
            <person name="Geller-Mcgrath D.E."/>
            <person name="Sieber C.M.K."/>
            <person name="Emerson J.B."/>
            <person name="Anantharaman K."/>
            <person name="Thomas B.C."/>
            <person name="Malmstrom R."/>
            <person name="Stieglmeier M."/>
            <person name="Klingl A."/>
            <person name="Woyke T."/>
            <person name="Ryan C.M."/>
            <person name="Banfield J.F."/>
        </authorList>
    </citation>
    <scope>NUCLEOTIDE SEQUENCE [LARGE SCALE GENOMIC DNA]</scope>
</reference>
<feature type="binding site" evidence="10">
    <location>
        <position position="165"/>
    </location>
    <ligand>
        <name>UDP-N-acetyl-alpha-D-glucosamine</name>
        <dbReference type="ChEBI" id="CHEBI:57705"/>
    </ligand>
</feature>
<dbReference type="Pfam" id="PF04101">
    <property type="entry name" value="Glyco_tran_28_C"/>
    <property type="match status" value="1"/>
</dbReference>
<feature type="binding site" evidence="10">
    <location>
        <begin position="6"/>
        <end position="8"/>
    </location>
    <ligand>
        <name>UDP-N-acetyl-alpha-D-glucosamine</name>
        <dbReference type="ChEBI" id="CHEBI:57705"/>
    </ligand>
</feature>
<feature type="domain" description="Glycosyl transferase family 28 C-terminal" evidence="12">
    <location>
        <begin position="187"/>
        <end position="346"/>
    </location>
</feature>
<dbReference type="Pfam" id="PF03033">
    <property type="entry name" value="Glyco_transf_28"/>
    <property type="match status" value="1"/>
</dbReference>
<dbReference type="Gene3D" id="3.40.50.2000">
    <property type="entry name" value="Glycogen Phosphorylase B"/>
    <property type="match status" value="2"/>
</dbReference>
<dbReference type="GO" id="GO:0050511">
    <property type="term" value="F:undecaprenyldiphospho-muramoylpentapeptide beta-N-acetylglucosaminyltransferase activity"/>
    <property type="evidence" value="ECO:0007669"/>
    <property type="project" value="UniProtKB-UniRule"/>
</dbReference>
<comment type="pathway">
    <text evidence="10">Cell wall biogenesis; peptidoglycan biosynthesis.</text>
</comment>
<comment type="function">
    <text evidence="10">Cell wall formation. Catalyzes the transfer of a GlcNAc subunit on undecaprenyl-pyrophosphoryl-MurNAc-pentapeptide (lipid intermediate I) to form undecaprenyl-pyrophosphoryl-MurNAc-(pentapeptide)GlcNAc (lipid intermediate II).</text>
</comment>
<dbReference type="UniPathway" id="UPA00219"/>
<evidence type="ECO:0000256" key="9">
    <source>
        <dbReference type="ARBA" id="ARBA00023316"/>
    </source>
</evidence>
<evidence type="ECO:0000256" key="1">
    <source>
        <dbReference type="ARBA" id="ARBA00022475"/>
    </source>
</evidence>
<accession>A0A2H0X6M0</accession>
<dbReference type="GO" id="GO:0005975">
    <property type="term" value="P:carbohydrate metabolic process"/>
    <property type="evidence" value="ECO:0007669"/>
    <property type="project" value="InterPro"/>
</dbReference>
<evidence type="ECO:0000256" key="10">
    <source>
        <dbReference type="HAMAP-Rule" id="MF_00033"/>
    </source>
</evidence>
<keyword evidence="9 10" id="KW-0961">Cell wall biogenesis/degradation</keyword>
<dbReference type="EMBL" id="PEYW01000045">
    <property type="protein sequence ID" value="PIS20574.1"/>
    <property type="molecule type" value="Genomic_DNA"/>
</dbReference>
<dbReference type="InterPro" id="IPR006009">
    <property type="entry name" value="GlcNAc_MurG"/>
</dbReference>
<comment type="catalytic activity">
    <reaction evidence="10">
        <text>di-trans,octa-cis-undecaprenyl diphospho-N-acetyl-alpha-D-muramoyl-L-alanyl-D-glutamyl-meso-2,6-diaminopimeloyl-D-alanyl-D-alanine + UDP-N-acetyl-alpha-D-glucosamine = di-trans,octa-cis-undecaprenyl diphospho-[N-acetyl-alpha-D-glucosaminyl-(1-&gt;4)]-N-acetyl-alpha-D-muramoyl-L-alanyl-D-glutamyl-meso-2,6-diaminopimeloyl-D-alanyl-D-alanine + UDP + H(+)</text>
        <dbReference type="Rhea" id="RHEA:31227"/>
        <dbReference type="ChEBI" id="CHEBI:15378"/>
        <dbReference type="ChEBI" id="CHEBI:57705"/>
        <dbReference type="ChEBI" id="CHEBI:58223"/>
        <dbReference type="ChEBI" id="CHEBI:61387"/>
        <dbReference type="ChEBI" id="CHEBI:61388"/>
        <dbReference type="EC" id="2.4.1.227"/>
    </reaction>
</comment>
<proteinExistence type="inferred from homology"/>
<evidence type="ECO:0000313" key="14">
    <source>
        <dbReference type="Proteomes" id="UP000231414"/>
    </source>
</evidence>
<evidence type="ECO:0000256" key="8">
    <source>
        <dbReference type="ARBA" id="ARBA00023306"/>
    </source>
</evidence>
<dbReference type="CDD" id="cd03785">
    <property type="entry name" value="GT28_MurG"/>
    <property type="match status" value="1"/>
</dbReference>
<dbReference type="HAMAP" id="MF_00033">
    <property type="entry name" value="MurG"/>
    <property type="match status" value="1"/>
</dbReference>
<keyword evidence="3 10" id="KW-0328">Glycosyltransferase</keyword>
<evidence type="ECO:0000256" key="7">
    <source>
        <dbReference type="ARBA" id="ARBA00023136"/>
    </source>
</evidence>
<dbReference type="EC" id="2.4.1.227" evidence="10"/>
<keyword evidence="7 10" id="KW-0472">Membrane</keyword>
<keyword evidence="4 10" id="KW-0808">Transferase</keyword>
<dbReference type="GO" id="GO:0009252">
    <property type="term" value="P:peptidoglycan biosynthetic process"/>
    <property type="evidence" value="ECO:0007669"/>
    <property type="project" value="UniProtKB-UniRule"/>
</dbReference>
<evidence type="ECO:0000313" key="13">
    <source>
        <dbReference type="EMBL" id="PIS20574.1"/>
    </source>
</evidence>
<keyword evidence="5 10" id="KW-0133">Cell shape</keyword>
<comment type="caution">
    <text evidence="10">Lacks conserved residue(s) required for the propagation of feature annotation.</text>
</comment>